<evidence type="ECO:0000313" key="2">
    <source>
        <dbReference type="Proteomes" id="UP000018888"/>
    </source>
</evidence>
<organism evidence="1 2">
    <name type="scientific">Rhizophagus irregularis (strain DAOM 181602 / DAOM 197198 / MUCL 43194)</name>
    <name type="common">Arbuscular mycorrhizal fungus</name>
    <name type="synonym">Glomus intraradices</name>
    <dbReference type="NCBI Taxonomy" id="747089"/>
    <lineage>
        <taxon>Eukaryota</taxon>
        <taxon>Fungi</taxon>
        <taxon>Fungi incertae sedis</taxon>
        <taxon>Mucoromycota</taxon>
        <taxon>Glomeromycotina</taxon>
        <taxon>Glomeromycetes</taxon>
        <taxon>Glomerales</taxon>
        <taxon>Glomeraceae</taxon>
        <taxon>Rhizophagus</taxon>
    </lineage>
</organism>
<dbReference type="Proteomes" id="UP000018888">
    <property type="component" value="Unassembled WGS sequence"/>
</dbReference>
<keyword evidence="2" id="KW-1185">Reference proteome</keyword>
<accession>A0A2P4Q028</accession>
<reference evidence="1 2" key="1">
    <citation type="journal article" date="2013" name="Proc. Natl. Acad. Sci. U.S.A.">
        <title>Genome of an arbuscular mycorrhizal fungus provides insight into the oldest plant symbiosis.</title>
        <authorList>
            <person name="Tisserant E."/>
            <person name="Malbreil M."/>
            <person name="Kuo A."/>
            <person name="Kohler A."/>
            <person name="Symeonidi A."/>
            <person name="Balestrini R."/>
            <person name="Charron P."/>
            <person name="Duensing N."/>
            <person name="Frei Dit Frey N."/>
            <person name="Gianinazzi-Pearson V."/>
            <person name="Gilbert L.B."/>
            <person name="Handa Y."/>
            <person name="Herr J.R."/>
            <person name="Hijri M."/>
            <person name="Koul R."/>
            <person name="Kawaguchi M."/>
            <person name="Krajinski F."/>
            <person name="Lammers P.J."/>
            <person name="Masclaux F.G."/>
            <person name="Murat C."/>
            <person name="Morin E."/>
            <person name="Ndikumana S."/>
            <person name="Pagni M."/>
            <person name="Petitpierre D."/>
            <person name="Requena N."/>
            <person name="Rosikiewicz P."/>
            <person name="Riley R."/>
            <person name="Saito K."/>
            <person name="San Clemente H."/>
            <person name="Shapiro H."/>
            <person name="van Tuinen D."/>
            <person name="Becard G."/>
            <person name="Bonfante P."/>
            <person name="Paszkowski U."/>
            <person name="Shachar-Hill Y.Y."/>
            <person name="Tuskan G.A."/>
            <person name="Young P.W."/>
            <person name="Sanders I.R."/>
            <person name="Henrissat B."/>
            <person name="Rensing S.A."/>
            <person name="Grigoriev I.V."/>
            <person name="Corradi N."/>
            <person name="Roux C."/>
            <person name="Martin F."/>
        </authorList>
    </citation>
    <scope>NUCLEOTIDE SEQUENCE [LARGE SCALE GENOMIC DNA]</scope>
    <source>
        <strain evidence="1 2">DAOM 197198</strain>
    </source>
</reference>
<name>A0A2P4Q028_RHIID</name>
<proteinExistence type="predicted"/>
<gene>
    <name evidence="1" type="ORF">GLOIN_2v1775232</name>
</gene>
<dbReference type="AlphaFoldDB" id="A0A2P4Q028"/>
<evidence type="ECO:0000313" key="1">
    <source>
        <dbReference type="EMBL" id="POG70991.1"/>
    </source>
</evidence>
<protein>
    <submittedName>
        <fullName evidence="1">Uncharacterized protein</fullName>
    </submittedName>
</protein>
<sequence>MSSLVYSAIKSLNLTKEEKGALCAFFLNNPNKRTEVEDLFPTLDDDEIVDCLKNLLKPGPRK</sequence>
<reference evidence="1 2" key="2">
    <citation type="journal article" date="2018" name="New Phytol.">
        <title>High intraspecific genome diversity in the model arbuscular mycorrhizal symbiont Rhizophagus irregularis.</title>
        <authorList>
            <person name="Chen E.C.H."/>
            <person name="Morin E."/>
            <person name="Beaudet D."/>
            <person name="Noel J."/>
            <person name="Yildirir G."/>
            <person name="Ndikumana S."/>
            <person name="Charron P."/>
            <person name="St-Onge C."/>
            <person name="Giorgi J."/>
            <person name="Kruger M."/>
            <person name="Marton T."/>
            <person name="Ropars J."/>
            <person name="Grigoriev I.V."/>
            <person name="Hainaut M."/>
            <person name="Henrissat B."/>
            <person name="Roux C."/>
            <person name="Martin F."/>
            <person name="Corradi N."/>
        </authorList>
    </citation>
    <scope>NUCLEOTIDE SEQUENCE [LARGE SCALE GENOMIC DNA]</scope>
    <source>
        <strain evidence="1 2">DAOM 197198</strain>
    </source>
</reference>
<dbReference type="EMBL" id="AUPC02000113">
    <property type="protein sequence ID" value="POG70991.1"/>
    <property type="molecule type" value="Genomic_DNA"/>
</dbReference>
<comment type="caution">
    <text evidence="1">The sequence shown here is derived from an EMBL/GenBank/DDBJ whole genome shotgun (WGS) entry which is preliminary data.</text>
</comment>